<dbReference type="AlphaFoldDB" id="A0A9P5GVN9"/>
<organism evidence="1 2">
    <name type="scientific">Penicillium crustosum</name>
    <name type="common">Blue mold fungus</name>
    <dbReference type="NCBI Taxonomy" id="36656"/>
    <lineage>
        <taxon>Eukaryota</taxon>
        <taxon>Fungi</taxon>
        <taxon>Dikarya</taxon>
        <taxon>Ascomycota</taxon>
        <taxon>Pezizomycotina</taxon>
        <taxon>Eurotiomycetes</taxon>
        <taxon>Eurotiomycetidae</taxon>
        <taxon>Eurotiales</taxon>
        <taxon>Aspergillaceae</taxon>
        <taxon>Penicillium</taxon>
    </lineage>
</organism>
<dbReference type="Proteomes" id="UP000701341">
    <property type="component" value="Unassembled WGS sequence"/>
</dbReference>
<proteinExistence type="predicted"/>
<sequence>MSWAGFKKNVNRATTQVMMKTGELVEFYPAMNRKRAIAHDPGLAIRHAPRFTCRAMWMRISE</sequence>
<dbReference type="EMBL" id="JAAOZQ010000015">
    <property type="protein sequence ID" value="KAF7527614.1"/>
    <property type="molecule type" value="Genomic_DNA"/>
</dbReference>
<name>A0A9P5GVN9_PENCR</name>
<reference evidence="1" key="1">
    <citation type="submission" date="2020-02" db="EMBL/GenBank/DDBJ databases">
        <authorList>
            <person name="Lichtner F.J."/>
        </authorList>
    </citation>
    <scope>NUCLEOTIDE SEQUENCE</scope>
    <source>
        <strain evidence="1">G10</strain>
    </source>
</reference>
<evidence type="ECO:0000313" key="1">
    <source>
        <dbReference type="EMBL" id="KAF7527614.1"/>
    </source>
</evidence>
<accession>A0A9P5GVN9</accession>
<comment type="caution">
    <text evidence="1">The sequence shown here is derived from an EMBL/GenBank/DDBJ whole genome shotgun (WGS) entry which is preliminary data.</text>
</comment>
<gene>
    <name evidence="1" type="ORF">PCG10_002578</name>
</gene>
<evidence type="ECO:0000313" key="2">
    <source>
        <dbReference type="Proteomes" id="UP000701341"/>
    </source>
</evidence>
<protein>
    <submittedName>
        <fullName evidence="1">Uncharacterized protein</fullName>
    </submittedName>
</protein>
<keyword evidence="2" id="KW-1185">Reference proteome</keyword>